<organism evidence="4 5">
    <name type="scientific">Cellulomonas chitinilytica</name>
    <dbReference type="NCBI Taxonomy" id="398759"/>
    <lineage>
        <taxon>Bacteria</taxon>
        <taxon>Bacillati</taxon>
        <taxon>Actinomycetota</taxon>
        <taxon>Actinomycetes</taxon>
        <taxon>Micrococcales</taxon>
        <taxon>Cellulomonadaceae</taxon>
        <taxon>Cellulomonas</taxon>
    </lineage>
</organism>
<dbReference type="Pfam" id="PF25873">
    <property type="entry name" value="WHD_MalT"/>
    <property type="match status" value="1"/>
</dbReference>
<comment type="caution">
    <text evidence="4">The sequence shown here is derived from an EMBL/GenBank/DDBJ whole genome shotgun (WGS) entry which is preliminary data.</text>
</comment>
<gene>
    <name evidence="4" type="ORF">Cch01nite_01490</name>
</gene>
<evidence type="ECO:0000313" key="4">
    <source>
        <dbReference type="EMBL" id="GIG19425.1"/>
    </source>
</evidence>
<dbReference type="SUPFAM" id="SSF48452">
    <property type="entry name" value="TPR-like"/>
    <property type="match status" value="1"/>
</dbReference>
<protein>
    <submittedName>
        <fullName evidence="4">Helix-turn-helix transcriptional regulator</fullName>
    </submittedName>
</protein>
<dbReference type="InterPro" id="IPR011990">
    <property type="entry name" value="TPR-like_helical_dom_sf"/>
</dbReference>
<dbReference type="InterPro" id="IPR049945">
    <property type="entry name" value="AAA_22"/>
</dbReference>
<dbReference type="PANTHER" id="PTHR43214">
    <property type="entry name" value="TWO-COMPONENT RESPONSE REGULATOR"/>
    <property type="match status" value="1"/>
</dbReference>
<dbReference type="SUPFAM" id="SSF46894">
    <property type="entry name" value="C-terminal effector domain of the bipartite response regulators"/>
    <property type="match status" value="1"/>
</dbReference>
<dbReference type="SMART" id="SM00421">
    <property type="entry name" value="HTH_LUXR"/>
    <property type="match status" value="1"/>
</dbReference>
<keyword evidence="1" id="KW-0238">DNA-binding</keyword>
<feature type="compositionally biased region" description="Low complexity" evidence="2">
    <location>
        <begin position="25"/>
        <end position="45"/>
    </location>
</feature>
<dbReference type="EMBL" id="BONK01000001">
    <property type="protein sequence ID" value="GIG19425.1"/>
    <property type="molecule type" value="Genomic_DNA"/>
</dbReference>
<name>A0A919NZF3_9CELL</name>
<evidence type="ECO:0000259" key="3">
    <source>
        <dbReference type="PROSITE" id="PS50043"/>
    </source>
</evidence>
<sequence>MLCRGFRGSVQDVDANPHESHGSSPRPLAATDPPAPTLRRTPAPRPTLVVVPRDSLLDLVMSSSARVVAVVAPAGYGKSTVLAQWADRVGDDAVRVTCRPGTDAGGLLAAVVAAAGPADPGTPTVEQAVRTLAAGPARTLLVDEVQALTDPGGLDALTGLVDELPATCRVGLASRSGLPVATARLRVHGELLEIGPDDLVLDVDEAADLLARAGAELDLEALGDLLERTEGWPVALSLAAMALREQSRRPGPHDVFTGDDRFMRDYLRAEVLAGLSLRDTSLLVRCSVLDELTGPLCDAVLPTWSSGADLERLAARGVVLPVDRGGERYRCHPLLRDLLLAELHRREPSIVPHLHRRAATWYAAAGDGGAAIEHAHRSGDKALLAGLVLEWAQRTWAVGRVDRVRRWMTWLEEATDLDTFPAVAVHAALTFALVGDPVRAERWSDLATRAARPGTLPDGSTVEGTLAYLRAIEARAGVARMRADAQEGWEGLSPASPFRATMRHTEGLAALLDGDLDGADALFAEAVDLATASGAEPLAALALCERATVAAAQRRWPAVDALVHDATDLLRGGRYDSYWSSALVHAWAARVALRSGDRDDALAHLGHALALRPLLTHALPVVSTQALVETARALVALGDVQSAASVVRQAEDVVRRRPGLGDLPDRVTAVHTQVREAAASTVLADALTPAEIRLLPLLSTHLTFPGIAERLGVSRNTVKTQAISAYRKLGVSSRSEAVARWETLAARGA</sequence>
<dbReference type="Gene3D" id="1.10.10.10">
    <property type="entry name" value="Winged helix-like DNA-binding domain superfamily/Winged helix DNA-binding domain"/>
    <property type="match status" value="1"/>
</dbReference>
<dbReference type="InterPro" id="IPR000792">
    <property type="entry name" value="Tscrpt_reg_LuxR_C"/>
</dbReference>
<dbReference type="InterPro" id="IPR036388">
    <property type="entry name" value="WH-like_DNA-bd_sf"/>
</dbReference>
<keyword evidence="5" id="KW-1185">Reference proteome</keyword>
<dbReference type="PROSITE" id="PS50043">
    <property type="entry name" value="HTH_LUXR_2"/>
    <property type="match status" value="1"/>
</dbReference>
<dbReference type="Pfam" id="PF13401">
    <property type="entry name" value="AAA_22"/>
    <property type="match status" value="1"/>
</dbReference>
<dbReference type="Pfam" id="PF00196">
    <property type="entry name" value="GerE"/>
    <property type="match status" value="1"/>
</dbReference>
<dbReference type="Gene3D" id="1.25.40.10">
    <property type="entry name" value="Tetratricopeptide repeat domain"/>
    <property type="match status" value="1"/>
</dbReference>
<evidence type="ECO:0000256" key="2">
    <source>
        <dbReference type="SAM" id="MobiDB-lite"/>
    </source>
</evidence>
<accession>A0A919NZF3</accession>
<dbReference type="CDD" id="cd06170">
    <property type="entry name" value="LuxR_C_like"/>
    <property type="match status" value="1"/>
</dbReference>
<dbReference type="GO" id="GO:0003677">
    <property type="term" value="F:DNA binding"/>
    <property type="evidence" value="ECO:0007669"/>
    <property type="project" value="UniProtKB-KW"/>
</dbReference>
<feature type="domain" description="HTH luxR-type" evidence="3">
    <location>
        <begin position="680"/>
        <end position="745"/>
    </location>
</feature>
<evidence type="ECO:0000256" key="1">
    <source>
        <dbReference type="ARBA" id="ARBA00023125"/>
    </source>
</evidence>
<dbReference type="InterPro" id="IPR016032">
    <property type="entry name" value="Sig_transdc_resp-reg_C-effctor"/>
</dbReference>
<dbReference type="GO" id="GO:0016887">
    <property type="term" value="F:ATP hydrolysis activity"/>
    <property type="evidence" value="ECO:0007669"/>
    <property type="project" value="InterPro"/>
</dbReference>
<dbReference type="Proteomes" id="UP000632740">
    <property type="component" value="Unassembled WGS sequence"/>
</dbReference>
<dbReference type="GO" id="GO:0006355">
    <property type="term" value="P:regulation of DNA-templated transcription"/>
    <property type="evidence" value="ECO:0007669"/>
    <property type="project" value="InterPro"/>
</dbReference>
<reference evidence="4" key="1">
    <citation type="submission" date="2021-01" db="EMBL/GenBank/DDBJ databases">
        <title>Whole genome shotgun sequence of Cellulomonas chitinilytica NBRC 110799.</title>
        <authorList>
            <person name="Komaki H."/>
            <person name="Tamura T."/>
        </authorList>
    </citation>
    <scope>NUCLEOTIDE SEQUENCE</scope>
    <source>
        <strain evidence="4">NBRC 110799</strain>
    </source>
</reference>
<dbReference type="InterPro" id="IPR027417">
    <property type="entry name" value="P-loop_NTPase"/>
</dbReference>
<proteinExistence type="predicted"/>
<dbReference type="InterPro" id="IPR039420">
    <property type="entry name" value="WalR-like"/>
</dbReference>
<evidence type="ECO:0000313" key="5">
    <source>
        <dbReference type="Proteomes" id="UP000632740"/>
    </source>
</evidence>
<feature type="region of interest" description="Disordered" evidence="2">
    <location>
        <begin position="1"/>
        <end position="45"/>
    </location>
</feature>
<dbReference type="AlphaFoldDB" id="A0A919NZF3"/>
<dbReference type="SUPFAM" id="SSF52540">
    <property type="entry name" value="P-loop containing nucleoside triphosphate hydrolases"/>
    <property type="match status" value="1"/>
</dbReference>
<dbReference type="InterPro" id="IPR059106">
    <property type="entry name" value="WHD_MalT"/>
</dbReference>